<dbReference type="OrthoDB" id="645067at2759"/>
<feature type="domain" description="Protein kinase" evidence="12">
    <location>
        <begin position="316"/>
        <end position="604"/>
    </location>
</feature>
<keyword evidence="9 11" id="KW-1133">Transmembrane helix</keyword>
<evidence type="ECO:0000313" key="13">
    <source>
        <dbReference type="EMBL" id="KAG2629468.1"/>
    </source>
</evidence>
<evidence type="ECO:0000256" key="2">
    <source>
        <dbReference type="ARBA" id="ARBA00008536"/>
    </source>
</evidence>
<keyword evidence="5" id="KW-0732">Signal</keyword>
<feature type="transmembrane region" description="Helical" evidence="11">
    <location>
        <begin position="267"/>
        <end position="286"/>
    </location>
</feature>
<comment type="subcellular location">
    <subcellularLocation>
        <location evidence="1">Membrane</location>
        <topology evidence="1">Single-pass type I membrane protein</topology>
    </subcellularLocation>
</comment>
<dbReference type="Gene3D" id="1.10.510.10">
    <property type="entry name" value="Transferase(Phosphotransferase) domain 1"/>
    <property type="match status" value="1"/>
</dbReference>
<dbReference type="SUPFAM" id="SSF56112">
    <property type="entry name" value="Protein kinase-like (PK-like)"/>
    <property type="match status" value="1"/>
</dbReference>
<dbReference type="SUPFAM" id="SSF49899">
    <property type="entry name" value="Concanavalin A-like lectins/glucanases"/>
    <property type="match status" value="1"/>
</dbReference>
<keyword evidence="7" id="KW-0547">Nucleotide-binding</keyword>
<dbReference type="SMART" id="SM00220">
    <property type="entry name" value="S_TKc"/>
    <property type="match status" value="1"/>
</dbReference>
<dbReference type="Gene3D" id="2.60.120.200">
    <property type="match status" value="1"/>
</dbReference>
<evidence type="ECO:0000256" key="7">
    <source>
        <dbReference type="ARBA" id="ARBA00022741"/>
    </source>
</evidence>
<evidence type="ECO:0000256" key="5">
    <source>
        <dbReference type="ARBA" id="ARBA00022729"/>
    </source>
</evidence>
<dbReference type="CDD" id="cd06899">
    <property type="entry name" value="lectin_legume_LecRK_Arcelin_ConA"/>
    <property type="match status" value="1"/>
</dbReference>
<dbReference type="Pfam" id="PF00069">
    <property type="entry name" value="Pkinase"/>
    <property type="match status" value="1"/>
</dbReference>
<evidence type="ECO:0000256" key="3">
    <source>
        <dbReference type="ARBA" id="ARBA00010217"/>
    </source>
</evidence>
<evidence type="ECO:0000256" key="8">
    <source>
        <dbReference type="ARBA" id="ARBA00022840"/>
    </source>
</evidence>
<comment type="caution">
    <text evidence="13">The sequence shown here is derived from an EMBL/GenBank/DDBJ whole genome shotgun (WGS) entry which is preliminary data.</text>
</comment>
<dbReference type="Proteomes" id="UP000823388">
    <property type="component" value="Chromosome 3K"/>
</dbReference>
<evidence type="ECO:0000256" key="6">
    <source>
        <dbReference type="ARBA" id="ARBA00022734"/>
    </source>
</evidence>
<dbReference type="PROSITE" id="PS50011">
    <property type="entry name" value="PROTEIN_KINASE_DOM"/>
    <property type="match status" value="1"/>
</dbReference>
<evidence type="ECO:0000256" key="10">
    <source>
        <dbReference type="ARBA" id="ARBA00023136"/>
    </source>
</evidence>
<accession>A0A8T0V4Q6</accession>
<keyword evidence="8" id="KW-0067">ATP-binding</keyword>
<dbReference type="InterPro" id="IPR050528">
    <property type="entry name" value="L-type_Lectin-RKs"/>
</dbReference>
<keyword evidence="10 11" id="KW-0472">Membrane</keyword>
<sequence>MSILYKPQAFSLSFDFDFSQQPRGNVAAYLSLQGDTKLEDDGIELTKKGSENSVCRASYLEPVTIWDEVSGELANFTTTFSFQILPDPNRTSGDGMAFFLGHYPSVIPVPSIGGSLGLFSSETTNAMGDSRAVAVELDMFMNTVYDNSNNHIGIDVNSLVSTAYTNTNLPGRNLTSGLVMTCRISYVSTTQVLAAELKIGNASYHVDSAVDLRQQLPSIVAVGFSAATGVSSELHRVLAWSFVSTLNGSRRHGVPSPSPFTKVTLKIVVAAVTLIVLIIVVARFVCLRRRSRRKDNTRYETTPANVARSFSYRELAEATHNFAEGGYACVYRGELANPSRSVAIKKFKPGTSSAICTRAFDDEIKVISQVRHRNLVELVGWCSDGRNGMLLVYELVAQGNLDEHLHGSRSWLSWTMRYKIILNLGRALQYLHEDCSVCVLHGDIKSSNILLDSRHVAKLADFGLARFIDHEIELKTTCNLAGTPGYVDPDFVATGKRSRESDVYSFGIVLLEIVSGRRPAVVDHQTMATPLLLWVWGKHHGNAILEAADAALREESTVGYRGQMERALLVGLWCAHPDPIQRPPIAEAVRALQARDAEIPHLALPAFMARPSGGFAAEDDRSRALETSDGGALFNGLPEGTPVDSLAYMCMSS</sequence>
<dbReference type="PROSITE" id="PS00108">
    <property type="entry name" value="PROTEIN_KINASE_ST"/>
    <property type="match status" value="1"/>
</dbReference>
<evidence type="ECO:0000256" key="4">
    <source>
        <dbReference type="ARBA" id="ARBA00022692"/>
    </source>
</evidence>
<dbReference type="GO" id="GO:0016020">
    <property type="term" value="C:membrane"/>
    <property type="evidence" value="ECO:0007669"/>
    <property type="project" value="UniProtKB-SubCell"/>
</dbReference>
<dbReference type="FunFam" id="1.10.510.10:FF:000522">
    <property type="entry name" value="L-type lectin-domain containing receptor kinase IX.1"/>
    <property type="match status" value="1"/>
</dbReference>
<dbReference type="AlphaFoldDB" id="A0A8T0V4Q6"/>
<dbReference type="Pfam" id="PF00139">
    <property type="entry name" value="Lectin_legB"/>
    <property type="match status" value="1"/>
</dbReference>
<dbReference type="InterPro" id="IPR013320">
    <property type="entry name" value="ConA-like_dom_sf"/>
</dbReference>
<keyword evidence="14" id="KW-1185">Reference proteome</keyword>
<comment type="similarity">
    <text evidence="2">In the N-terminal section; belongs to the leguminous lectin family.</text>
</comment>
<dbReference type="InterPro" id="IPR000719">
    <property type="entry name" value="Prot_kinase_dom"/>
</dbReference>
<evidence type="ECO:0000256" key="1">
    <source>
        <dbReference type="ARBA" id="ARBA00004479"/>
    </source>
</evidence>
<protein>
    <recommendedName>
        <fullName evidence="12">Protein kinase domain-containing protein</fullName>
    </recommendedName>
</protein>
<dbReference type="PANTHER" id="PTHR27007">
    <property type="match status" value="1"/>
</dbReference>
<proteinExistence type="inferred from homology"/>
<dbReference type="InterPro" id="IPR008271">
    <property type="entry name" value="Ser/Thr_kinase_AS"/>
</dbReference>
<evidence type="ECO:0000256" key="9">
    <source>
        <dbReference type="ARBA" id="ARBA00022989"/>
    </source>
</evidence>
<name>A0A8T0V4Q6_PANVG</name>
<dbReference type="GO" id="GO:0004672">
    <property type="term" value="F:protein kinase activity"/>
    <property type="evidence" value="ECO:0007669"/>
    <property type="project" value="InterPro"/>
</dbReference>
<keyword evidence="4 11" id="KW-0812">Transmembrane</keyword>
<dbReference type="GO" id="GO:0030246">
    <property type="term" value="F:carbohydrate binding"/>
    <property type="evidence" value="ECO:0007669"/>
    <property type="project" value="UniProtKB-KW"/>
</dbReference>
<gene>
    <name evidence="13" type="ORF">PVAP13_3KG468100</name>
</gene>
<evidence type="ECO:0000256" key="11">
    <source>
        <dbReference type="SAM" id="Phobius"/>
    </source>
</evidence>
<dbReference type="InterPro" id="IPR001220">
    <property type="entry name" value="Legume_lectin_dom"/>
</dbReference>
<evidence type="ECO:0000259" key="12">
    <source>
        <dbReference type="PROSITE" id="PS50011"/>
    </source>
</evidence>
<dbReference type="Gene3D" id="3.30.200.20">
    <property type="entry name" value="Phosphorylase Kinase, domain 1"/>
    <property type="match status" value="1"/>
</dbReference>
<reference evidence="13" key="1">
    <citation type="submission" date="2020-05" db="EMBL/GenBank/DDBJ databases">
        <title>WGS assembly of Panicum virgatum.</title>
        <authorList>
            <person name="Lovell J.T."/>
            <person name="Jenkins J."/>
            <person name="Shu S."/>
            <person name="Juenger T.E."/>
            <person name="Schmutz J."/>
        </authorList>
    </citation>
    <scope>NUCLEOTIDE SEQUENCE</scope>
    <source>
        <strain evidence="13">AP13</strain>
    </source>
</reference>
<evidence type="ECO:0000313" key="14">
    <source>
        <dbReference type="Proteomes" id="UP000823388"/>
    </source>
</evidence>
<dbReference type="InterPro" id="IPR011009">
    <property type="entry name" value="Kinase-like_dom_sf"/>
</dbReference>
<comment type="similarity">
    <text evidence="3">In the C-terminal section; belongs to the protein kinase superfamily. Ser/Thr protein kinase family.</text>
</comment>
<dbReference type="EMBL" id="CM029041">
    <property type="protein sequence ID" value="KAG2629468.1"/>
    <property type="molecule type" value="Genomic_DNA"/>
</dbReference>
<keyword evidence="6" id="KW-0430">Lectin</keyword>
<organism evidence="13 14">
    <name type="scientific">Panicum virgatum</name>
    <name type="common">Blackwell switchgrass</name>
    <dbReference type="NCBI Taxonomy" id="38727"/>
    <lineage>
        <taxon>Eukaryota</taxon>
        <taxon>Viridiplantae</taxon>
        <taxon>Streptophyta</taxon>
        <taxon>Embryophyta</taxon>
        <taxon>Tracheophyta</taxon>
        <taxon>Spermatophyta</taxon>
        <taxon>Magnoliopsida</taxon>
        <taxon>Liliopsida</taxon>
        <taxon>Poales</taxon>
        <taxon>Poaceae</taxon>
        <taxon>PACMAD clade</taxon>
        <taxon>Panicoideae</taxon>
        <taxon>Panicodae</taxon>
        <taxon>Paniceae</taxon>
        <taxon>Panicinae</taxon>
        <taxon>Panicum</taxon>
        <taxon>Panicum sect. Hiantes</taxon>
    </lineage>
</organism>
<dbReference type="GO" id="GO:0005524">
    <property type="term" value="F:ATP binding"/>
    <property type="evidence" value="ECO:0007669"/>
    <property type="project" value="UniProtKB-KW"/>
</dbReference>